<feature type="domain" description="L-asparaginase N-terminal" evidence="4">
    <location>
        <begin position="6"/>
        <end position="192"/>
    </location>
</feature>
<dbReference type="InterPro" id="IPR037152">
    <property type="entry name" value="L-asparaginase_N_sf"/>
</dbReference>
<dbReference type="InterPro" id="IPR027474">
    <property type="entry name" value="L-asparaginase_N"/>
</dbReference>
<reference evidence="6 7" key="1">
    <citation type="submission" date="2017-10" db="EMBL/GenBank/DDBJ databases">
        <title>Sequencing the genomes of 1000 actinobacteria strains.</title>
        <authorList>
            <person name="Klenk H.-P."/>
        </authorList>
    </citation>
    <scope>NUCLEOTIDE SEQUENCE [LARGE SCALE GENOMIC DNA]</scope>
    <source>
        <strain evidence="6 7">DSM 21838</strain>
    </source>
</reference>
<dbReference type="Pfam" id="PF17763">
    <property type="entry name" value="Asparaginase_C"/>
    <property type="match status" value="1"/>
</dbReference>
<evidence type="ECO:0000256" key="3">
    <source>
        <dbReference type="PIRSR" id="PIRSR001220-1"/>
    </source>
</evidence>
<dbReference type="PROSITE" id="PS51732">
    <property type="entry name" value="ASN_GLN_ASE_3"/>
    <property type="match status" value="1"/>
</dbReference>
<evidence type="ECO:0000259" key="5">
    <source>
        <dbReference type="Pfam" id="PF17763"/>
    </source>
</evidence>
<dbReference type="SUPFAM" id="SSF53774">
    <property type="entry name" value="Glutaminase/Asparaginase"/>
    <property type="match status" value="1"/>
</dbReference>
<dbReference type="Gene3D" id="3.40.50.1170">
    <property type="entry name" value="L-asparaginase, N-terminal domain"/>
    <property type="match status" value="1"/>
</dbReference>
<evidence type="ECO:0000259" key="4">
    <source>
        <dbReference type="Pfam" id="PF00710"/>
    </source>
</evidence>
<dbReference type="PANTHER" id="PTHR11707:SF28">
    <property type="entry name" value="60 KDA LYSOPHOSPHOLIPASE"/>
    <property type="match status" value="1"/>
</dbReference>
<dbReference type="InterPro" id="IPR027473">
    <property type="entry name" value="L-asparaginase_C"/>
</dbReference>
<gene>
    <name evidence="6" type="ORF">ATJ97_1537</name>
</gene>
<dbReference type="InterPro" id="IPR036152">
    <property type="entry name" value="Asp/glu_Ase-like_sf"/>
</dbReference>
<dbReference type="InterPro" id="IPR004550">
    <property type="entry name" value="AsnASE_II"/>
</dbReference>
<dbReference type="PIRSF" id="PIRSF500176">
    <property type="entry name" value="L_ASNase"/>
    <property type="match status" value="1"/>
</dbReference>
<dbReference type="PANTHER" id="PTHR11707">
    <property type="entry name" value="L-ASPARAGINASE"/>
    <property type="match status" value="1"/>
</dbReference>
<comment type="similarity">
    <text evidence="1">Belongs to the asparaginase 1 family.</text>
</comment>
<dbReference type="Gene3D" id="3.40.50.40">
    <property type="match status" value="1"/>
</dbReference>
<dbReference type="GO" id="GO:0004067">
    <property type="term" value="F:asparaginase activity"/>
    <property type="evidence" value="ECO:0007669"/>
    <property type="project" value="UniProtKB-UniRule"/>
</dbReference>
<evidence type="ECO:0000256" key="1">
    <source>
        <dbReference type="ARBA" id="ARBA00010518"/>
    </source>
</evidence>
<keyword evidence="7" id="KW-1185">Reference proteome</keyword>
<dbReference type="CDD" id="cd08964">
    <property type="entry name" value="L-asparaginase_II"/>
    <property type="match status" value="1"/>
</dbReference>
<sequence>MHLPHVAVGSLGGTITMTRRPAGQGVLPTLGAQELIAAVPQLAEIAHIEATTLASLPGASLSFHDLIAALEWAEAAADGGASGVVLIQGTDTLEETAFFLDLFWDREEPLVMTGAMRPPATPGADGPANLLAGVLTAVSPLSSNAGVVVVMNDVIHAASRVRKSDATGTNAFTSPSFGPLGRVHEGVVTYGNTHARIAKLPRPGREIAAAPRVALIETCLGDDARLLQLALQDGYDGVVVSAFGAGHVPRALADAIEAATEQVPVVFASRTGSGSTLAHTYGFPGSESDLLRRGAVSGGWLDARKARLLLWALLATGVAADGVAAQFEQRSGSVLARTADNLR</sequence>
<dbReference type="OrthoDB" id="9788068at2"/>
<dbReference type="RefSeq" id="WP_098483213.1">
    <property type="nucleotide sequence ID" value="NZ_PDJI01000004.1"/>
</dbReference>
<keyword evidence="2" id="KW-0378">Hydrolase</keyword>
<proteinExistence type="inferred from homology"/>
<evidence type="ECO:0000313" key="7">
    <source>
        <dbReference type="Proteomes" id="UP000222106"/>
    </source>
</evidence>
<dbReference type="PRINTS" id="PR00139">
    <property type="entry name" value="ASNGLNASE"/>
</dbReference>
<name>A0A2A9ELA2_9MICO</name>
<dbReference type="SFLD" id="SFLDS00057">
    <property type="entry name" value="Glutaminase/Asparaginase"/>
    <property type="match status" value="1"/>
</dbReference>
<dbReference type="GO" id="GO:0006528">
    <property type="term" value="P:asparagine metabolic process"/>
    <property type="evidence" value="ECO:0007669"/>
    <property type="project" value="InterPro"/>
</dbReference>
<dbReference type="InterPro" id="IPR040919">
    <property type="entry name" value="Asparaginase_C"/>
</dbReference>
<feature type="active site" description="O-isoaspartyl threonine intermediate" evidence="3">
    <location>
        <position position="14"/>
    </location>
</feature>
<feature type="domain" description="Asparaginase/glutaminase C-terminal" evidence="5">
    <location>
        <begin position="212"/>
        <end position="326"/>
    </location>
</feature>
<protein>
    <submittedName>
        <fullName evidence="6">Asparaginase</fullName>
    </submittedName>
</protein>
<organism evidence="6 7">
    <name type="scientific">Georgenia soli</name>
    <dbReference type="NCBI Taxonomy" id="638953"/>
    <lineage>
        <taxon>Bacteria</taxon>
        <taxon>Bacillati</taxon>
        <taxon>Actinomycetota</taxon>
        <taxon>Actinomycetes</taxon>
        <taxon>Micrococcales</taxon>
        <taxon>Bogoriellaceae</taxon>
        <taxon>Georgenia</taxon>
    </lineage>
</organism>
<dbReference type="InterPro" id="IPR006034">
    <property type="entry name" value="Asparaginase/glutaminase-like"/>
</dbReference>
<dbReference type="SMART" id="SM00870">
    <property type="entry name" value="Asparaginase"/>
    <property type="match status" value="1"/>
</dbReference>
<dbReference type="PIRSF" id="PIRSF001220">
    <property type="entry name" value="L-ASNase_gatD"/>
    <property type="match status" value="1"/>
</dbReference>
<dbReference type="AlphaFoldDB" id="A0A2A9ELA2"/>
<dbReference type="Pfam" id="PF00710">
    <property type="entry name" value="Asparaginase"/>
    <property type="match status" value="1"/>
</dbReference>
<accession>A0A2A9ELA2</accession>
<evidence type="ECO:0000313" key="6">
    <source>
        <dbReference type="EMBL" id="PFG39042.1"/>
    </source>
</evidence>
<evidence type="ECO:0000256" key="2">
    <source>
        <dbReference type="ARBA" id="ARBA00022801"/>
    </source>
</evidence>
<dbReference type="Proteomes" id="UP000222106">
    <property type="component" value="Unassembled WGS sequence"/>
</dbReference>
<dbReference type="EMBL" id="PDJI01000004">
    <property type="protein sequence ID" value="PFG39042.1"/>
    <property type="molecule type" value="Genomic_DNA"/>
</dbReference>
<comment type="caution">
    <text evidence="6">The sequence shown here is derived from an EMBL/GenBank/DDBJ whole genome shotgun (WGS) entry which is preliminary data.</text>
</comment>